<feature type="transmembrane region" description="Helical" evidence="1">
    <location>
        <begin position="252"/>
        <end position="274"/>
    </location>
</feature>
<feature type="transmembrane region" description="Helical" evidence="1">
    <location>
        <begin position="206"/>
        <end position="231"/>
    </location>
</feature>
<dbReference type="Proteomes" id="UP000638560">
    <property type="component" value="Unassembled WGS sequence"/>
</dbReference>
<organism evidence="2 3">
    <name type="scientific">Plantactinospora alkalitolerans</name>
    <dbReference type="NCBI Taxonomy" id="2789879"/>
    <lineage>
        <taxon>Bacteria</taxon>
        <taxon>Bacillati</taxon>
        <taxon>Actinomycetota</taxon>
        <taxon>Actinomycetes</taxon>
        <taxon>Micromonosporales</taxon>
        <taxon>Micromonosporaceae</taxon>
        <taxon>Plantactinospora</taxon>
    </lineage>
</organism>
<dbReference type="PANTHER" id="PTHR35337">
    <property type="entry name" value="SLR1478 PROTEIN"/>
    <property type="match status" value="1"/>
</dbReference>
<feature type="transmembrane region" description="Helical" evidence="1">
    <location>
        <begin position="99"/>
        <end position="121"/>
    </location>
</feature>
<dbReference type="PANTHER" id="PTHR35337:SF1">
    <property type="entry name" value="SLR1478 PROTEIN"/>
    <property type="match status" value="1"/>
</dbReference>
<name>A0ABS0GNA0_9ACTN</name>
<dbReference type="InterPro" id="IPR002798">
    <property type="entry name" value="SpoIIM-like"/>
</dbReference>
<feature type="transmembrane region" description="Helical" evidence="1">
    <location>
        <begin position="165"/>
        <end position="186"/>
    </location>
</feature>
<keyword evidence="3" id="KW-1185">Reference proteome</keyword>
<keyword evidence="1" id="KW-0812">Transmembrane</keyword>
<comment type="caution">
    <text evidence="2">The sequence shown here is derived from an EMBL/GenBank/DDBJ whole genome shotgun (WGS) entry which is preliminary data.</text>
</comment>
<dbReference type="EMBL" id="JADPUN010000035">
    <property type="protein sequence ID" value="MBF9127670.1"/>
    <property type="molecule type" value="Genomic_DNA"/>
</dbReference>
<keyword evidence="1" id="KW-1133">Transmembrane helix</keyword>
<proteinExistence type="predicted"/>
<evidence type="ECO:0000313" key="3">
    <source>
        <dbReference type="Proteomes" id="UP000638560"/>
    </source>
</evidence>
<dbReference type="Pfam" id="PF01944">
    <property type="entry name" value="SpoIIM"/>
    <property type="match status" value="1"/>
</dbReference>
<evidence type="ECO:0000256" key="1">
    <source>
        <dbReference type="SAM" id="Phobius"/>
    </source>
</evidence>
<dbReference type="RefSeq" id="WP_196199348.1">
    <property type="nucleotide sequence ID" value="NZ_JADPUN010000035.1"/>
</dbReference>
<sequence>MDLDAYAAEHGAQWRRLAQLSGQRRLSAAEADELIALYQRVATHLSVIRSRSPEPAVVARLSRLVLAAQARLTGRPGVSWSAVGRFFSTSLPGAVYQAWPWWTGVAVGFNLIAGFFIWWIAENPESAAALIGERPAAELFEARFVGYYSEHEASSFAFQLWTNNAWVAVRCLAAGILILPVLYLLWNNALNIGVTGGVLASFDRTGLFFGMVAPHGLLELTGIFIAAGVGLRTGWAWIAPPPDLTRGQAVVQAARSGILVAVGLVGLFAVAGLLEAFVTPAAVPTAVRVGIGTTVWAGFLGYVIVFGRRAASGVRRPDGRRPDGRRTVTGPAWPDVLTAPLRVDRAP</sequence>
<accession>A0ABS0GNA0</accession>
<feature type="transmembrane region" description="Helical" evidence="1">
    <location>
        <begin position="286"/>
        <end position="306"/>
    </location>
</feature>
<gene>
    <name evidence="2" type="ORF">I0C86_01460</name>
</gene>
<keyword evidence="1" id="KW-0472">Membrane</keyword>
<protein>
    <submittedName>
        <fullName evidence="2">Stage II sporulation protein M</fullName>
    </submittedName>
</protein>
<reference evidence="2 3" key="1">
    <citation type="submission" date="2020-11" db="EMBL/GenBank/DDBJ databases">
        <title>A novel isolate from a Black sea contaminated sediment with potential to produce alkanes: Plantactinospora alkalitolerans sp. nov.</title>
        <authorList>
            <person name="Carro L."/>
            <person name="Veyisoglu A."/>
            <person name="Guven K."/>
            <person name="Schumann P."/>
            <person name="Klenk H.-P."/>
            <person name="Sahin N."/>
        </authorList>
    </citation>
    <scope>NUCLEOTIDE SEQUENCE [LARGE SCALE GENOMIC DNA]</scope>
    <source>
        <strain evidence="2 3">S1510</strain>
    </source>
</reference>
<evidence type="ECO:0000313" key="2">
    <source>
        <dbReference type="EMBL" id="MBF9127670.1"/>
    </source>
</evidence>